<comment type="caution">
    <text evidence="2">The sequence shown here is derived from an EMBL/GenBank/DDBJ whole genome shotgun (WGS) entry which is preliminary data.</text>
</comment>
<dbReference type="OrthoDB" id="7346546at2"/>
<proteinExistence type="predicted"/>
<evidence type="ECO:0000313" key="2">
    <source>
        <dbReference type="EMBL" id="RVT50985.1"/>
    </source>
</evidence>
<name>A0A3S2TM82_9BURK</name>
<feature type="chain" id="PRO_5018616074" evidence="1">
    <location>
        <begin position="26"/>
        <end position="184"/>
    </location>
</feature>
<dbReference type="AlphaFoldDB" id="A0A3S2TM82"/>
<evidence type="ECO:0000256" key="1">
    <source>
        <dbReference type="SAM" id="SignalP"/>
    </source>
</evidence>
<keyword evidence="1" id="KW-0732">Signal</keyword>
<sequence length="184" mass="19986">MNMTSGTLRAGVVALMTVATVPAMAQGHAHVHGQAQLEVVLDGAELQLTLTSPLDSIVGFEHKPRTAAQRQAAERALRTLVDPPQLFLVPAAAGCTLQDQAIEAPVLQPEAANTKPHDHAGEHADLEATWRFRCTAPDRLDRLPLKLFDRFATMKRLEVRVAGPAGQGRQLLRRGAPAEVQFRR</sequence>
<reference evidence="2 3" key="1">
    <citation type="submission" date="2019-01" db="EMBL/GenBank/DDBJ databases">
        <authorList>
            <person name="Chen W.-M."/>
        </authorList>
    </citation>
    <scope>NUCLEOTIDE SEQUENCE [LARGE SCALE GENOMIC DNA]</scope>
    <source>
        <strain evidence="2 3">ICH-3</strain>
    </source>
</reference>
<protein>
    <submittedName>
        <fullName evidence="2">DUF2796 domain-containing protein</fullName>
    </submittedName>
</protein>
<organism evidence="2 3">
    <name type="scientific">Rubrivivax albus</name>
    <dbReference type="NCBI Taxonomy" id="2499835"/>
    <lineage>
        <taxon>Bacteria</taxon>
        <taxon>Pseudomonadati</taxon>
        <taxon>Pseudomonadota</taxon>
        <taxon>Betaproteobacteria</taxon>
        <taxon>Burkholderiales</taxon>
        <taxon>Sphaerotilaceae</taxon>
        <taxon>Rubrivivax</taxon>
    </lineage>
</organism>
<gene>
    <name evidence="2" type="ORF">ENE75_14415</name>
</gene>
<dbReference type="EMBL" id="SACT01000004">
    <property type="protein sequence ID" value="RVT50985.1"/>
    <property type="molecule type" value="Genomic_DNA"/>
</dbReference>
<feature type="signal peptide" evidence="1">
    <location>
        <begin position="1"/>
        <end position="25"/>
    </location>
</feature>
<accession>A0A3S2TM82</accession>
<dbReference type="Proteomes" id="UP000288178">
    <property type="component" value="Unassembled WGS sequence"/>
</dbReference>
<dbReference type="InterPro" id="IPR021253">
    <property type="entry name" value="ZrgA-like"/>
</dbReference>
<keyword evidence="3" id="KW-1185">Reference proteome</keyword>
<dbReference type="RefSeq" id="WP_128199011.1">
    <property type="nucleotide sequence ID" value="NZ_SACT01000004.1"/>
</dbReference>
<dbReference type="Pfam" id="PF10986">
    <property type="entry name" value="ZrgA"/>
    <property type="match status" value="1"/>
</dbReference>
<evidence type="ECO:0000313" key="3">
    <source>
        <dbReference type="Proteomes" id="UP000288178"/>
    </source>
</evidence>